<dbReference type="EMBL" id="JACJSG010000010">
    <property type="protein sequence ID" value="MBD2500802.1"/>
    <property type="molecule type" value="Genomic_DNA"/>
</dbReference>
<proteinExistence type="predicted"/>
<reference evidence="2 3" key="1">
    <citation type="journal article" date="2020" name="ISME J.">
        <title>Comparative genomics reveals insights into cyanobacterial evolution and habitat adaptation.</title>
        <authorList>
            <person name="Chen M.Y."/>
            <person name="Teng W.K."/>
            <person name="Zhao L."/>
            <person name="Hu C.X."/>
            <person name="Zhou Y.K."/>
            <person name="Han B.P."/>
            <person name="Song L.R."/>
            <person name="Shu W.S."/>
        </authorList>
    </citation>
    <scope>NUCLEOTIDE SEQUENCE [LARGE SCALE GENOMIC DNA]</scope>
    <source>
        <strain evidence="2 3">FACHB-119</strain>
    </source>
</reference>
<evidence type="ECO:0000313" key="2">
    <source>
        <dbReference type="EMBL" id="MBD2500802.1"/>
    </source>
</evidence>
<keyword evidence="3" id="KW-1185">Reference proteome</keyword>
<dbReference type="RefSeq" id="WP_190470357.1">
    <property type="nucleotide sequence ID" value="NZ_JACJSG010000010.1"/>
</dbReference>
<gene>
    <name evidence="2" type="ORF">H6G83_09285</name>
</gene>
<keyword evidence="1" id="KW-0472">Membrane</keyword>
<comment type="caution">
    <text evidence="2">The sequence shown here is derived from an EMBL/GenBank/DDBJ whole genome shotgun (WGS) entry which is preliminary data.</text>
</comment>
<protein>
    <submittedName>
        <fullName evidence="2">Uncharacterized protein</fullName>
    </submittedName>
</protein>
<organism evidence="2 3">
    <name type="scientific">Anabaena azotica FACHB-119</name>
    <dbReference type="NCBI Taxonomy" id="947527"/>
    <lineage>
        <taxon>Bacteria</taxon>
        <taxon>Bacillati</taxon>
        <taxon>Cyanobacteriota</taxon>
        <taxon>Cyanophyceae</taxon>
        <taxon>Nostocales</taxon>
        <taxon>Nostocaceae</taxon>
        <taxon>Anabaena</taxon>
        <taxon>Anabaena azotica</taxon>
    </lineage>
</organism>
<evidence type="ECO:0000313" key="3">
    <source>
        <dbReference type="Proteomes" id="UP000661112"/>
    </source>
</evidence>
<feature type="transmembrane region" description="Helical" evidence="1">
    <location>
        <begin position="6"/>
        <end position="24"/>
    </location>
</feature>
<evidence type="ECO:0000256" key="1">
    <source>
        <dbReference type="SAM" id="Phobius"/>
    </source>
</evidence>
<keyword evidence="1" id="KW-0812">Transmembrane</keyword>
<keyword evidence="1" id="KW-1133">Transmembrane helix</keyword>
<dbReference type="Proteomes" id="UP000661112">
    <property type="component" value="Unassembled WGS sequence"/>
</dbReference>
<name>A0ABR8D1J5_9NOST</name>
<sequence length="119" mass="12959">MFLQAIYPTASVIILGSAFGYVFAPGHQVIADSTVTASKTMGISYSAKSSKPTTKTAVIYIEGEKTAIALRLYEEYKDLFTTYFPDQDFFPEGVSSDEGTGVRFIANFGGVRNNNAYVN</sequence>
<accession>A0ABR8D1J5</accession>